<dbReference type="Proteomes" id="UP000789920">
    <property type="component" value="Unassembled WGS sequence"/>
</dbReference>
<protein>
    <submittedName>
        <fullName evidence="1">16564_t:CDS:1</fullName>
    </submittedName>
</protein>
<organism evidence="1 2">
    <name type="scientific">Racocetra persica</name>
    <dbReference type="NCBI Taxonomy" id="160502"/>
    <lineage>
        <taxon>Eukaryota</taxon>
        <taxon>Fungi</taxon>
        <taxon>Fungi incertae sedis</taxon>
        <taxon>Mucoromycota</taxon>
        <taxon>Glomeromycotina</taxon>
        <taxon>Glomeromycetes</taxon>
        <taxon>Diversisporales</taxon>
        <taxon>Gigasporaceae</taxon>
        <taxon>Racocetra</taxon>
    </lineage>
</organism>
<accession>A0ACA9RYJ9</accession>
<evidence type="ECO:0000313" key="2">
    <source>
        <dbReference type="Proteomes" id="UP000789920"/>
    </source>
</evidence>
<dbReference type="EMBL" id="CAJVQC010078160">
    <property type="protein sequence ID" value="CAG8816130.1"/>
    <property type="molecule type" value="Genomic_DNA"/>
</dbReference>
<feature type="non-terminal residue" evidence="1">
    <location>
        <position position="1"/>
    </location>
</feature>
<keyword evidence="2" id="KW-1185">Reference proteome</keyword>
<sequence>DPSLANEVDSNSEQDQSFRLTSNSAIELYCNIVQSQKNYTISIPTFSLENTIQFQDFNDQNSSSGDKTNLQDSLSNDKSQETCLLLYVGFILFIWDNIEKFMELYVKYE</sequence>
<evidence type="ECO:0000313" key="1">
    <source>
        <dbReference type="EMBL" id="CAG8816130.1"/>
    </source>
</evidence>
<feature type="non-terminal residue" evidence="1">
    <location>
        <position position="109"/>
    </location>
</feature>
<name>A0ACA9RYJ9_9GLOM</name>
<gene>
    <name evidence="1" type="ORF">RPERSI_LOCUS24387</name>
</gene>
<proteinExistence type="predicted"/>
<reference evidence="1" key="1">
    <citation type="submission" date="2021-06" db="EMBL/GenBank/DDBJ databases">
        <authorList>
            <person name="Kallberg Y."/>
            <person name="Tangrot J."/>
            <person name="Rosling A."/>
        </authorList>
    </citation>
    <scope>NUCLEOTIDE SEQUENCE</scope>
    <source>
        <strain evidence="1">MA461A</strain>
    </source>
</reference>
<comment type="caution">
    <text evidence="1">The sequence shown here is derived from an EMBL/GenBank/DDBJ whole genome shotgun (WGS) entry which is preliminary data.</text>
</comment>